<evidence type="ECO:0000313" key="3">
    <source>
        <dbReference type="Proteomes" id="UP001176517"/>
    </source>
</evidence>
<sequence>MPGPSNRSSSNTSPAPPSSGHKLELSLATPDLQWKIDGLSDQLQQILEAQHQSLLVQTELLECIKAQARQQSGDTAILASHVAVSGMVPTEPFRPADYQVLWSHLERTFAAEPAAFATDERKRAFALLHLNTNWREYYVRYLMKNRRLDDCWTTLADYIRHGR</sequence>
<keyword evidence="3" id="KW-1185">Reference proteome</keyword>
<gene>
    <name evidence="2" type="ORF">OC846_002335</name>
</gene>
<name>A0AAN6GS05_9BASI</name>
<dbReference type="Proteomes" id="UP001176517">
    <property type="component" value="Unassembled WGS sequence"/>
</dbReference>
<evidence type="ECO:0000256" key="1">
    <source>
        <dbReference type="SAM" id="MobiDB-lite"/>
    </source>
</evidence>
<comment type="caution">
    <text evidence="2">The sequence shown here is derived from an EMBL/GenBank/DDBJ whole genome shotgun (WGS) entry which is preliminary data.</text>
</comment>
<proteinExistence type="predicted"/>
<feature type="region of interest" description="Disordered" evidence="1">
    <location>
        <begin position="1"/>
        <end position="23"/>
    </location>
</feature>
<evidence type="ECO:0000313" key="2">
    <source>
        <dbReference type="EMBL" id="KAK0553804.1"/>
    </source>
</evidence>
<protein>
    <submittedName>
        <fullName evidence="2">Uncharacterized protein</fullName>
    </submittedName>
</protein>
<feature type="compositionally biased region" description="Low complexity" evidence="1">
    <location>
        <begin position="1"/>
        <end position="13"/>
    </location>
</feature>
<reference evidence="2" key="1">
    <citation type="journal article" date="2023" name="PhytoFront">
        <title>Draft Genome Resources of Seven Strains of Tilletia horrida, Causal Agent of Kernel Smut of Rice.</title>
        <authorList>
            <person name="Khanal S."/>
            <person name="Antony Babu S."/>
            <person name="Zhou X.G."/>
        </authorList>
    </citation>
    <scope>NUCLEOTIDE SEQUENCE</scope>
    <source>
        <strain evidence="2">TX6</strain>
    </source>
</reference>
<organism evidence="2 3">
    <name type="scientific">Tilletia horrida</name>
    <dbReference type="NCBI Taxonomy" id="155126"/>
    <lineage>
        <taxon>Eukaryota</taxon>
        <taxon>Fungi</taxon>
        <taxon>Dikarya</taxon>
        <taxon>Basidiomycota</taxon>
        <taxon>Ustilaginomycotina</taxon>
        <taxon>Exobasidiomycetes</taxon>
        <taxon>Tilletiales</taxon>
        <taxon>Tilletiaceae</taxon>
        <taxon>Tilletia</taxon>
    </lineage>
</organism>
<dbReference type="AlphaFoldDB" id="A0AAN6GS05"/>
<accession>A0AAN6GS05</accession>
<dbReference type="EMBL" id="JAPDMZ010000045">
    <property type="protein sequence ID" value="KAK0553804.1"/>
    <property type="molecule type" value="Genomic_DNA"/>
</dbReference>